<proteinExistence type="predicted"/>
<accession>A0A5N5F6Q3</accession>
<comment type="caution">
    <text evidence="1">The sequence shown here is derived from an EMBL/GenBank/DDBJ whole genome shotgun (WGS) entry which is preliminary data.</text>
</comment>
<dbReference type="Proteomes" id="UP000327157">
    <property type="component" value="Chromosome 1"/>
</dbReference>
<sequence>MSLAEVTRLVVNTNEVNCFKESCLRVLSACNSESLLGGICVRSAITNPRLDDDTITSRLSIGTGVLSAYVRNGHYHVSLEFFDSMIVSGQCHQRVYALQWPKSCSSLGELDYRTRIHMYVVELGFIRG</sequence>
<dbReference type="AlphaFoldDB" id="A0A5N5F6Q3"/>
<reference evidence="1 2" key="1">
    <citation type="submission" date="2019-09" db="EMBL/GenBank/DDBJ databases">
        <authorList>
            <person name="Ou C."/>
        </authorList>
    </citation>
    <scope>NUCLEOTIDE SEQUENCE [LARGE SCALE GENOMIC DNA]</scope>
    <source>
        <strain evidence="1">S2</strain>
        <tissue evidence="1">Leaf</tissue>
    </source>
</reference>
<dbReference type="EMBL" id="SMOL01000768">
    <property type="protein sequence ID" value="KAB2598696.1"/>
    <property type="molecule type" value="Genomic_DNA"/>
</dbReference>
<gene>
    <name evidence="1" type="ORF">D8674_001616</name>
</gene>
<evidence type="ECO:0000313" key="1">
    <source>
        <dbReference type="EMBL" id="KAB2598696.1"/>
    </source>
</evidence>
<reference evidence="2" key="2">
    <citation type="submission" date="2019-10" db="EMBL/GenBank/DDBJ databases">
        <title>A de novo genome assembly of a pear dwarfing rootstock.</title>
        <authorList>
            <person name="Wang F."/>
            <person name="Wang J."/>
            <person name="Li S."/>
            <person name="Zhang Y."/>
            <person name="Fang M."/>
            <person name="Ma L."/>
            <person name="Zhao Y."/>
            <person name="Jiang S."/>
        </authorList>
    </citation>
    <scope>NUCLEOTIDE SEQUENCE [LARGE SCALE GENOMIC DNA]</scope>
</reference>
<protein>
    <submittedName>
        <fullName evidence="1">Pentatricopeptide repeat-containing protein</fullName>
    </submittedName>
</protein>
<keyword evidence="2" id="KW-1185">Reference proteome</keyword>
<reference evidence="1 2" key="3">
    <citation type="submission" date="2019-11" db="EMBL/GenBank/DDBJ databases">
        <title>A de novo genome assembly of a pear dwarfing rootstock.</title>
        <authorList>
            <person name="Wang F."/>
            <person name="Wang J."/>
            <person name="Li S."/>
            <person name="Zhang Y."/>
            <person name="Fang M."/>
            <person name="Ma L."/>
            <person name="Zhao Y."/>
            <person name="Jiang S."/>
        </authorList>
    </citation>
    <scope>NUCLEOTIDE SEQUENCE [LARGE SCALE GENOMIC DNA]</scope>
    <source>
        <strain evidence="1">S2</strain>
        <tissue evidence="1">Leaf</tissue>
    </source>
</reference>
<name>A0A5N5F6Q3_9ROSA</name>
<evidence type="ECO:0000313" key="2">
    <source>
        <dbReference type="Proteomes" id="UP000327157"/>
    </source>
</evidence>
<organism evidence="1 2">
    <name type="scientific">Pyrus ussuriensis x Pyrus communis</name>
    <dbReference type="NCBI Taxonomy" id="2448454"/>
    <lineage>
        <taxon>Eukaryota</taxon>
        <taxon>Viridiplantae</taxon>
        <taxon>Streptophyta</taxon>
        <taxon>Embryophyta</taxon>
        <taxon>Tracheophyta</taxon>
        <taxon>Spermatophyta</taxon>
        <taxon>Magnoliopsida</taxon>
        <taxon>eudicotyledons</taxon>
        <taxon>Gunneridae</taxon>
        <taxon>Pentapetalae</taxon>
        <taxon>rosids</taxon>
        <taxon>fabids</taxon>
        <taxon>Rosales</taxon>
        <taxon>Rosaceae</taxon>
        <taxon>Amygdaloideae</taxon>
        <taxon>Maleae</taxon>
        <taxon>Pyrus</taxon>
    </lineage>
</organism>